<accession>U9SY95</accession>
<reference evidence="1" key="1">
    <citation type="submission" date="2013-07" db="EMBL/GenBank/DDBJ databases">
        <title>The genome of an arbuscular mycorrhizal fungus provides insights into the evolution of the oldest plant symbiosis.</title>
        <authorList>
            <consortium name="DOE Joint Genome Institute"/>
            <person name="Tisserant E."/>
            <person name="Malbreil M."/>
            <person name="Kuo A."/>
            <person name="Kohler A."/>
            <person name="Symeonidi A."/>
            <person name="Balestrini R."/>
            <person name="Charron P."/>
            <person name="Duensing N."/>
            <person name="Frei-dit-Frey N."/>
            <person name="Gianinazzi-Pearson V."/>
            <person name="Gilbert B."/>
            <person name="Handa Y."/>
            <person name="Hijri M."/>
            <person name="Kaul R."/>
            <person name="Kawaguchi M."/>
            <person name="Krajinski F."/>
            <person name="Lammers P."/>
            <person name="Lapierre D."/>
            <person name="Masclaux F.G."/>
            <person name="Murat C."/>
            <person name="Morin E."/>
            <person name="Ndikumana S."/>
            <person name="Pagni M."/>
            <person name="Petitpierre D."/>
            <person name="Requena N."/>
            <person name="Rosikiewicz P."/>
            <person name="Riley R."/>
            <person name="Saito K."/>
            <person name="San Clemente H."/>
            <person name="Shapiro H."/>
            <person name="van Tuinen D."/>
            <person name="Becard G."/>
            <person name="Bonfante P."/>
            <person name="Paszkowski U."/>
            <person name="Shachar-Hill Y."/>
            <person name="Young J.P."/>
            <person name="Sanders I.R."/>
            <person name="Henrissat B."/>
            <person name="Rensing S.A."/>
            <person name="Grigoriev I.V."/>
            <person name="Corradi N."/>
            <person name="Roux C."/>
            <person name="Martin F."/>
        </authorList>
    </citation>
    <scope>NUCLEOTIDE SEQUENCE</scope>
    <source>
        <strain evidence="1">DAOM 197198</strain>
    </source>
</reference>
<dbReference type="EMBL" id="KI297489">
    <property type="protein sequence ID" value="ESA00067.1"/>
    <property type="molecule type" value="Genomic_DNA"/>
</dbReference>
<evidence type="ECO:0000313" key="1">
    <source>
        <dbReference type="EMBL" id="ESA00067.1"/>
    </source>
</evidence>
<protein>
    <submittedName>
        <fullName evidence="1">Uncharacterized protein</fullName>
    </submittedName>
</protein>
<gene>
    <name evidence="1" type="ORF">GLOINDRAFT_87646</name>
</gene>
<proteinExistence type="predicted"/>
<sequence length="117" mass="13808">MDENPFERFHANWELLYSMLLENGKVISLLIGIRQILIMVIFTYNVIEKLYVIYRSSDLPKNDISNLRESEQSYSNSRNCKPNRDQTLRNRGDATSLEKFVKEARTRVMDIRPFSSD</sequence>
<name>U9SY95_RHIID</name>
<dbReference type="HOGENOM" id="CLU_2086063_0_0_1"/>
<organism evidence="1">
    <name type="scientific">Rhizophagus irregularis (strain DAOM 181602 / DAOM 197198 / MUCL 43194)</name>
    <name type="common">Arbuscular mycorrhizal fungus</name>
    <name type="synonym">Glomus intraradices</name>
    <dbReference type="NCBI Taxonomy" id="747089"/>
    <lineage>
        <taxon>Eukaryota</taxon>
        <taxon>Fungi</taxon>
        <taxon>Fungi incertae sedis</taxon>
        <taxon>Mucoromycota</taxon>
        <taxon>Glomeromycotina</taxon>
        <taxon>Glomeromycetes</taxon>
        <taxon>Glomerales</taxon>
        <taxon>Glomeraceae</taxon>
        <taxon>Rhizophagus</taxon>
    </lineage>
</organism>
<dbReference type="AlphaFoldDB" id="U9SY95"/>